<evidence type="ECO:0000313" key="1">
    <source>
        <dbReference type="EMBL" id="KAJ8955582.1"/>
    </source>
</evidence>
<accession>A0AAV8YWQ1</accession>
<proteinExistence type="predicted"/>
<comment type="caution">
    <text evidence="1">The sequence shown here is derived from an EMBL/GenBank/DDBJ whole genome shotgun (WGS) entry which is preliminary data.</text>
</comment>
<dbReference type="Proteomes" id="UP001162162">
    <property type="component" value="Unassembled WGS sequence"/>
</dbReference>
<reference evidence="1" key="1">
    <citation type="journal article" date="2023" name="Insect Mol. Biol.">
        <title>Genome sequencing provides insights into the evolution of gene families encoding plant cell wall-degrading enzymes in longhorned beetles.</title>
        <authorList>
            <person name="Shin N.R."/>
            <person name="Okamura Y."/>
            <person name="Kirsch R."/>
            <person name="Pauchet Y."/>
        </authorList>
    </citation>
    <scope>NUCLEOTIDE SEQUENCE</scope>
    <source>
        <strain evidence="1">AMC_N1</strain>
    </source>
</reference>
<feature type="non-terminal residue" evidence="1">
    <location>
        <position position="1"/>
    </location>
</feature>
<dbReference type="EMBL" id="JAPWTK010000037">
    <property type="protein sequence ID" value="KAJ8955582.1"/>
    <property type="molecule type" value="Genomic_DNA"/>
</dbReference>
<name>A0AAV8YWQ1_9CUCU</name>
<organism evidence="1 2">
    <name type="scientific">Aromia moschata</name>
    <dbReference type="NCBI Taxonomy" id="1265417"/>
    <lineage>
        <taxon>Eukaryota</taxon>
        <taxon>Metazoa</taxon>
        <taxon>Ecdysozoa</taxon>
        <taxon>Arthropoda</taxon>
        <taxon>Hexapoda</taxon>
        <taxon>Insecta</taxon>
        <taxon>Pterygota</taxon>
        <taxon>Neoptera</taxon>
        <taxon>Endopterygota</taxon>
        <taxon>Coleoptera</taxon>
        <taxon>Polyphaga</taxon>
        <taxon>Cucujiformia</taxon>
        <taxon>Chrysomeloidea</taxon>
        <taxon>Cerambycidae</taxon>
        <taxon>Cerambycinae</taxon>
        <taxon>Callichromatini</taxon>
        <taxon>Aromia</taxon>
    </lineage>
</organism>
<sequence>PHSVRDFLHHTCVKKGKNPPCYAAIKEDTNIKNLPKGNNVVMLSHRLMYLEGMLIFRKNMSRNLGSFRKKILIYFTGVSTHLEHWEKRKIVRCLAKVCPNIFSTDGNVDMGYKLSFLEFYEAILQCAYEKAERKRRIEEKRKRQEYLELLKESEPPAEEKDKGKKKKQKK</sequence>
<gene>
    <name evidence="1" type="ORF">NQ318_001412</name>
</gene>
<evidence type="ECO:0000313" key="2">
    <source>
        <dbReference type="Proteomes" id="UP001162162"/>
    </source>
</evidence>
<dbReference type="AlphaFoldDB" id="A0AAV8YWQ1"/>
<keyword evidence="2" id="KW-1185">Reference proteome</keyword>
<protein>
    <submittedName>
        <fullName evidence="1">Uncharacterized protein</fullName>
    </submittedName>
</protein>